<feature type="domain" description="AGC-kinase C-terminal" evidence="26">
    <location>
        <begin position="657"/>
        <end position="708"/>
    </location>
</feature>
<dbReference type="GO" id="GO:0007010">
    <property type="term" value="P:cytoskeleton organization"/>
    <property type="evidence" value="ECO:0007669"/>
    <property type="project" value="UniProtKB-ARBA"/>
</dbReference>
<dbReference type="FunFam" id="1.10.510.10:FF:000024">
    <property type="entry name" value="Probable serine/threonine-protein kinase cot-1"/>
    <property type="match status" value="1"/>
</dbReference>
<feature type="binding site" evidence="22 23">
    <location>
        <position position="408"/>
    </location>
    <ligand>
        <name>ATP</name>
        <dbReference type="ChEBI" id="CHEBI:30616"/>
    </ligand>
</feature>
<evidence type="ECO:0000256" key="1">
    <source>
        <dbReference type="ARBA" id="ARBA00001946"/>
    </source>
</evidence>
<comment type="cofactor">
    <cofactor evidence="1">
        <name>Mg(2+)</name>
        <dbReference type="ChEBI" id="CHEBI:18420"/>
    </cofactor>
</comment>
<dbReference type="PIRSF" id="PIRSF000559">
    <property type="entry name" value="cGMP-dep_kinase"/>
    <property type="match status" value="1"/>
</dbReference>
<evidence type="ECO:0000256" key="18">
    <source>
        <dbReference type="ARBA" id="ARBA00047462"/>
    </source>
</evidence>
<evidence type="ECO:0000256" key="9">
    <source>
        <dbReference type="ARBA" id="ARBA00022679"/>
    </source>
</evidence>
<dbReference type="InterPro" id="IPR002374">
    <property type="entry name" value="cGMP_dep_kinase"/>
</dbReference>
<keyword evidence="28" id="KW-1185">Reference proteome</keyword>
<dbReference type="PROSITE" id="PS00108">
    <property type="entry name" value="PROTEIN_KINASE_ST"/>
    <property type="match status" value="1"/>
</dbReference>
<dbReference type="InterPro" id="IPR018490">
    <property type="entry name" value="cNMP-bd_dom_sf"/>
</dbReference>
<keyword evidence="15" id="KW-0142">cGMP-binding</keyword>
<comment type="catalytic activity">
    <reaction evidence="18">
        <text>L-seryl-[protein] + ATP = O-phospho-L-seryl-[protein] + ADP + H(+)</text>
        <dbReference type="Rhea" id="RHEA:17989"/>
        <dbReference type="Rhea" id="RHEA-COMP:9863"/>
        <dbReference type="Rhea" id="RHEA-COMP:11604"/>
        <dbReference type="ChEBI" id="CHEBI:15378"/>
        <dbReference type="ChEBI" id="CHEBI:29999"/>
        <dbReference type="ChEBI" id="CHEBI:30616"/>
        <dbReference type="ChEBI" id="CHEBI:83421"/>
        <dbReference type="ChEBI" id="CHEBI:456216"/>
        <dbReference type="EC" id="2.7.11.12"/>
    </reaction>
</comment>
<comment type="catalytic activity">
    <reaction evidence="20">
        <text>L-seryl-[protein] + ATP = O-phospho-L-seryl-[protein] + ADP + H(+)</text>
        <dbReference type="Rhea" id="RHEA:17989"/>
        <dbReference type="Rhea" id="RHEA-COMP:9863"/>
        <dbReference type="Rhea" id="RHEA-COMP:11604"/>
        <dbReference type="ChEBI" id="CHEBI:15378"/>
        <dbReference type="ChEBI" id="CHEBI:29999"/>
        <dbReference type="ChEBI" id="CHEBI:30616"/>
        <dbReference type="ChEBI" id="CHEBI:83421"/>
        <dbReference type="ChEBI" id="CHEBI:456216"/>
        <dbReference type="EC" id="2.7.11.1"/>
    </reaction>
</comment>
<evidence type="ECO:0000256" key="2">
    <source>
        <dbReference type="ARBA" id="ARBA00006352"/>
    </source>
</evidence>
<dbReference type="Pfam" id="PF00027">
    <property type="entry name" value="cNMP_binding"/>
    <property type="match status" value="3"/>
</dbReference>
<dbReference type="PRINTS" id="PR00103">
    <property type="entry name" value="CAMPKINASE"/>
</dbReference>
<evidence type="ECO:0000256" key="11">
    <source>
        <dbReference type="ARBA" id="ARBA00022741"/>
    </source>
</evidence>
<evidence type="ECO:0000256" key="7">
    <source>
        <dbReference type="ARBA" id="ARBA00022535"/>
    </source>
</evidence>
<dbReference type="GO" id="GO:0046872">
    <property type="term" value="F:metal ion binding"/>
    <property type="evidence" value="ECO:0007669"/>
    <property type="project" value="UniProtKB-KW"/>
</dbReference>
<dbReference type="EMBL" id="JAFCMP010000086">
    <property type="protein sequence ID" value="KAG5187649.1"/>
    <property type="molecule type" value="Genomic_DNA"/>
</dbReference>
<evidence type="ECO:0000256" key="4">
    <source>
        <dbReference type="ARBA" id="ARBA00012513"/>
    </source>
</evidence>
<dbReference type="EC" id="2.7.11.1" evidence="4"/>
<sequence>MCVERMAPRQCSAGGDLIKQGDSGTDFFVLESGAAQILVDGVVVGDYGPGSSFGELALMYNCERAATVRATTDCTAWTMGLRTFRQLLATTASGQVVQRCDFLRHVELLKPLTNEQVTKIADALEPITFGQDAYIIRQGEQGDTFYLIEDGTVRCTQWRSATDTTEAPLLALGPGDYFGEMALMLEEPRAANCIAEGGPVRCLSLDRSKFFALLGPLQNVLQGNMRLRILKSVPLLTKLTDMELSSVADALCVQSFEDGDYVIRQGEEGTRFYIINEGEVRCTLTAAGTGEEKELLRLGKGDFFGERALLKNEPRGANVIACGYVDCLVLERGDFNRLLGPLEKILEREISKRESHGEEVLGLKPTSKKRRDPIALEDLKRIGMLGSGTFGRVQLVQHQKTGDVFALKSMMKAQIAKSHQQRNILNEKNILMACDHPLVLDLICTYNTRDELLMLTELLLGGELWSYIYEKAKFKLIPHTNMGGFQAHTARFYGGSVVLCLQYLHKMSVAYRDLKPENLLVAQDGYIKMIDFGFAKRIPFKKGATLQTKSFTLCGTPDYLAPELVLSRGHDKSVDYWALGCFIYELLVGRTPFTDPRQAEIFKKAIRSDRFLSFPIGFDRDAEDLVRKLLTPSPAFRLGNLNNGVRDILEHPWFTKNNFNWDDLFNKKMEPPYRPAVSNAQDTSHFATINDDVRVIPYTGPQKLFEGF</sequence>
<evidence type="ECO:0000256" key="10">
    <source>
        <dbReference type="ARBA" id="ARBA00022723"/>
    </source>
</evidence>
<keyword evidence="10" id="KW-0479">Metal-binding</keyword>
<evidence type="ECO:0000259" key="26">
    <source>
        <dbReference type="PROSITE" id="PS51285"/>
    </source>
</evidence>
<comment type="catalytic activity">
    <reaction evidence="17">
        <text>L-threonyl-[protein] + ATP = O-phospho-L-threonyl-[protein] + ADP + H(+)</text>
        <dbReference type="Rhea" id="RHEA:46608"/>
        <dbReference type="Rhea" id="RHEA-COMP:11060"/>
        <dbReference type="Rhea" id="RHEA-COMP:11605"/>
        <dbReference type="ChEBI" id="CHEBI:15378"/>
        <dbReference type="ChEBI" id="CHEBI:30013"/>
        <dbReference type="ChEBI" id="CHEBI:30616"/>
        <dbReference type="ChEBI" id="CHEBI:61977"/>
        <dbReference type="ChEBI" id="CHEBI:456216"/>
        <dbReference type="EC" id="2.7.11.12"/>
    </reaction>
</comment>
<dbReference type="SUPFAM" id="SSF51206">
    <property type="entry name" value="cAMP-binding domain-like"/>
    <property type="match status" value="3"/>
</dbReference>
<evidence type="ECO:0000256" key="19">
    <source>
        <dbReference type="ARBA" id="ARBA00047899"/>
    </source>
</evidence>
<dbReference type="GO" id="GO:0004691">
    <property type="term" value="F:cAMP-dependent protein kinase activity"/>
    <property type="evidence" value="ECO:0007669"/>
    <property type="project" value="TreeGrafter"/>
</dbReference>
<dbReference type="InterPro" id="IPR000961">
    <property type="entry name" value="AGC-kinase_C"/>
</dbReference>
<evidence type="ECO:0000256" key="15">
    <source>
        <dbReference type="ARBA" id="ARBA00022992"/>
    </source>
</evidence>
<keyword evidence="13 22" id="KW-0067">ATP-binding</keyword>
<reference evidence="27" key="1">
    <citation type="submission" date="2021-02" db="EMBL/GenBank/DDBJ databases">
        <title>First Annotated Genome of the Yellow-green Alga Tribonema minus.</title>
        <authorList>
            <person name="Mahan K.M."/>
        </authorList>
    </citation>
    <scope>NUCLEOTIDE SEQUENCE</scope>
    <source>
        <strain evidence="27">UTEX B ZZ1240</strain>
    </source>
</reference>
<evidence type="ECO:0000256" key="12">
    <source>
        <dbReference type="ARBA" id="ARBA00022777"/>
    </source>
</evidence>
<organism evidence="27 28">
    <name type="scientific">Tribonema minus</name>
    <dbReference type="NCBI Taxonomy" id="303371"/>
    <lineage>
        <taxon>Eukaryota</taxon>
        <taxon>Sar</taxon>
        <taxon>Stramenopiles</taxon>
        <taxon>Ochrophyta</taxon>
        <taxon>PX clade</taxon>
        <taxon>Xanthophyceae</taxon>
        <taxon>Tribonematales</taxon>
        <taxon>Tribonemataceae</taxon>
        <taxon>Tribonema</taxon>
    </lineage>
</organism>
<evidence type="ECO:0000259" key="25">
    <source>
        <dbReference type="PROSITE" id="PS50042"/>
    </source>
</evidence>
<evidence type="ECO:0000256" key="3">
    <source>
        <dbReference type="ARBA" id="ARBA00012428"/>
    </source>
</evidence>
<dbReference type="PANTHER" id="PTHR24353">
    <property type="entry name" value="CYCLIC NUCLEOTIDE-DEPENDENT PROTEIN KINASE"/>
    <property type="match status" value="1"/>
</dbReference>
<keyword evidence="5" id="KW-0963">Cytoplasm</keyword>
<feature type="domain" description="Protein kinase" evidence="24">
    <location>
        <begin position="379"/>
        <end position="654"/>
    </location>
</feature>
<keyword evidence="14" id="KW-0460">Magnesium</keyword>
<feature type="domain" description="Cyclic nucleotide-binding" evidence="25">
    <location>
        <begin position="108"/>
        <end position="216"/>
    </location>
</feature>
<dbReference type="PROSITE" id="PS51285">
    <property type="entry name" value="AGC_KINASE_CTER"/>
    <property type="match status" value="1"/>
</dbReference>
<dbReference type="AlphaFoldDB" id="A0A835Z7Z1"/>
<keyword evidence="6" id="KW-0723">Serine/threonine-protein kinase</keyword>
<dbReference type="SMART" id="SM00100">
    <property type="entry name" value="cNMP"/>
    <property type="match status" value="3"/>
</dbReference>
<feature type="domain" description="Cyclic nucleotide-binding" evidence="25">
    <location>
        <begin position="1"/>
        <end position="105"/>
    </location>
</feature>
<keyword evidence="9" id="KW-0808">Transferase</keyword>
<evidence type="ECO:0000256" key="22">
    <source>
        <dbReference type="PIRSR" id="PIRSR000559-2"/>
    </source>
</evidence>
<evidence type="ECO:0000259" key="24">
    <source>
        <dbReference type="PROSITE" id="PS50011"/>
    </source>
</evidence>
<evidence type="ECO:0000256" key="20">
    <source>
        <dbReference type="ARBA" id="ARBA00048679"/>
    </source>
</evidence>
<evidence type="ECO:0000256" key="14">
    <source>
        <dbReference type="ARBA" id="ARBA00022842"/>
    </source>
</evidence>
<dbReference type="SUPFAM" id="SSF56112">
    <property type="entry name" value="Protein kinase-like (PK-like)"/>
    <property type="match status" value="1"/>
</dbReference>
<keyword evidence="12 27" id="KW-0418">Kinase</keyword>
<dbReference type="PROSITE" id="PS00889">
    <property type="entry name" value="CNMP_BINDING_2"/>
    <property type="match status" value="1"/>
</dbReference>
<dbReference type="Gene3D" id="3.30.200.20">
    <property type="entry name" value="Phosphorylase Kinase, domain 1"/>
    <property type="match status" value="1"/>
</dbReference>
<feature type="domain" description="Cyclic nucleotide-binding" evidence="25">
    <location>
        <begin position="235"/>
        <end position="356"/>
    </location>
</feature>
<dbReference type="SMART" id="SM00133">
    <property type="entry name" value="S_TK_X"/>
    <property type="match status" value="1"/>
</dbReference>
<dbReference type="PROSITE" id="PS00888">
    <property type="entry name" value="CNMP_BINDING_1"/>
    <property type="match status" value="3"/>
</dbReference>
<keyword evidence="7" id="KW-0140">cGMP</keyword>
<evidence type="ECO:0000256" key="8">
    <source>
        <dbReference type="ARBA" id="ARBA00022553"/>
    </source>
</evidence>
<protein>
    <recommendedName>
        <fullName evidence="16">cGMP-dependent protein kinase</fullName>
        <ecNumber evidence="4">2.7.11.1</ecNumber>
        <ecNumber evidence="3">2.7.11.12</ecNumber>
    </recommendedName>
</protein>
<keyword evidence="11 22" id="KW-0547">Nucleotide-binding</keyword>
<comment type="caution">
    <text evidence="27">The sequence shown here is derived from an EMBL/GenBank/DDBJ whole genome shotgun (WGS) entry which is preliminary data.</text>
</comment>
<dbReference type="CDD" id="cd00038">
    <property type="entry name" value="CAP_ED"/>
    <property type="match status" value="3"/>
</dbReference>
<evidence type="ECO:0000313" key="28">
    <source>
        <dbReference type="Proteomes" id="UP000664859"/>
    </source>
</evidence>
<accession>A0A835Z7Z1</accession>
<dbReference type="GO" id="GO:0030553">
    <property type="term" value="F:cGMP binding"/>
    <property type="evidence" value="ECO:0007669"/>
    <property type="project" value="UniProtKB-KW"/>
</dbReference>
<evidence type="ECO:0000256" key="5">
    <source>
        <dbReference type="ARBA" id="ARBA00022490"/>
    </source>
</evidence>
<dbReference type="OrthoDB" id="417078at2759"/>
<evidence type="ECO:0000256" key="16">
    <source>
        <dbReference type="ARBA" id="ARBA00024113"/>
    </source>
</evidence>
<evidence type="ECO:0000256" key="23">
    <source>
        <dbReference type="PROSITE-ProRule" id="PRU10141"/>
    </source>
</evidence>
<keyword evidence="8" id="KW-0597">Phosphoprotein</keyword>
<dbReference type="EC" id="2.7.11.12" evidence="3"/>
<dbReference type="Gene3D" id="1.10.510.10">
    <property type="entry name" value="Transferase(Phosphotransferase) domain 1"/>
    <property type="match status" value="1"/>
</dbReference>
<proteinExistence type="inferred from homology"/>
<comment type="catalytic activity">
    <reaction evidence="19">
        <text>L-threonyl-[protein] + ATP = O-phospho-L-threonyl-[protein] + ADP + H(+)</text>
        <dbReference type="Rhea" id="RHEA:46608"/>
        <dbReference type="Rhea" id="RHEA-COMP:11060"/>
        <dbReference type="Rhea" id="RHEA-COMP:11605"/>
        <dbReference type="ChEBI" id="CHEBI:15378"/>
        <dbReference type="ChEBI" id="CHEBI:30013"/>
        <dbReference type="ChEBI" id="CHEBI:30616"/>
        <dbReference type="ChEBI" id="CHEBI:61977"/>
        <dbReference type="ChEBI" id="CHEBI:456216"/>
        <dbReference type="EC" id="2.7.11.1"/>
    </reaction>
</comment>
<dbReference type="InterPro" id="IPR011009">
    <property type="entry name" value="Kinase-like_dom_sf"/>
</dbReference>
<comment type="similarity">
    <text evidence="2">Belongs to the protein kinase superfamily. AGC Ser/Thr protein kinase family. cGMP subfamily.</text>
</comment>
<dbReference type="GO" id="GO:0005524">
    <property type="term" value="F:ATP binding"/>
    <property type="evidence" value="ECO:0007669"/>
    <property type="project" value="UniProtKB-UniRule"/>
</dbReference>
<dbReference type="PROSITE" id="PS00107">
    <property type="entry name" value="PROTEIN_KINASE_ATP"/>
    <property type="match status" value="1"/>
</dbReference>
<evidence type="ECO:0000256" key="6">
    <source>
        <dbReference type="ARBA" id="ARBA00022527"/>
    </source>
</evidence>
<feature type="active site" description="Proton acceptor" evidence="21">
    <location>
        <position position="513"/>
    </location>
</feature>
<dbReference type="GO" id="GO:0005952">
    <property type="term" value="C:cAMP-dependent protein kinase complex"/>
    <property type="evidence" value="ECO:0007669"/>
    <property type="project" value="TreeGrafter"/>
</dbReference>
<dbReference type="InterPro" id="IPR000595">
    <property type="entry name" value="cNMP-bd_dom"/>
</dbReference>
<dbReference type="PROSITE" id="PS50011">
    <property type="entry name" value="PROTEIN_KINASE_DOM"/>
    <property type="match status" value="1"/>
</dbReference>
<dbReference type="InterPro" id="IPR008271">
    <property type="entry name" value="Ser/Thr_kinase_AS"/>
</dbReference>
<dbReference type="PANTHER" id="PTHR24353:SF37">
    <property type="entry name" value="CAMP-DEPENDENT PROTEIN KINASE CATALYTIC SUBUNIT PRKX"/>
    <property type="match status" value="1"/>
</dbReference>
<dbReference type="InterPro" id="IPR000719">
    <property type="entry name" value="Prot_kinase_dom"/>
</dbReference>
<evidence type="ECO:0000256" key="21">
    <source>
        <dbReference type="PIRSR" id="PIRSR000559-1"/>
    </source>
</evidence>
<dbReference type="InterPro" id="IPR017441">
    <property type="entry name" value="Protein_kinase_ATP_BS"/>
</dbReference>
<dbReference type="Pfam" id="PF00069">
    <property type="entry name" value="Pkinase"/>
    <property type="match status" value="1"/>
</dbReference>
<evidence type="ECO:0000256" key="13">
    <source>
        <dbReference type="ARBA" id="ARBA00022840"/>
    </source>
</evidence>
<dbReference type="InterPro" id="IPR014710">
    <property type="entry name" value="RmlC-like_jellyroll"/>
</dbReference>
<evidence type="ECO:0000313" key="27">
    <source>
        <dbReference type="EMBL" id="KAG5187649.1"/>
    </source>
</evidence>
<dbReference type="Proteomes" id="UP000664859">
    <property type="component" value="Unassembled WGS sequence"/>
</dbReference>
<feature type="binding site" evidence="22">
    <location>
        <begin position="385"/>
        <end position="393"/>
    </location>
    <ligand>
        <name>ATP</name>
        <dbReference type="ChEBI" id="CHEBI:30616"/>
    </ligand>
</feature>
<dbReference type="SMART" id="SM00220">
    <property type="entry name" value="S_TKc"/>
    <property type="match status" value="1"/>
</dbReference>
<dbReference type="GO" id="GO:0004692">
    <property type="term" value="F:cGMP-dependent protein kinase activity"/>
    <property type="evidence" value="ECO:0007669"/>
    <property type="project" value="UniProtKB-EC"/>
</dbReference>
<dbReference type="InterPro" id="IPR018488">
    <property type="entry name" value="cNMP-bd_CS"/>
</dbReference>
<gene>
    <name evidence="27" type="ORF">JKP88DRAFT_193685</name>
</gene>
<dbReference type="Gene3D" id="2.60.120.10">
    <property type="entry name" value="Jelly Rolls"/>
    <property type="match status" value="3"/>
</dbReference>
<name>A0A835Z7Z1_9STRA</name>
<dbReference type="PROSITE" id="PS50042">
    <property type="entry name" value="CNMP_BINDING_3"/>
    <property type="match status" value="3"/>
</dbReference>
<evidence type="ECO:0000256" key="17">
    <source>
        <dbReference type="ARBA" id="ARBA00047298"/>
    </source>
</evidence>